<evidence type="ECO:0000256" key="3">
    <source>
        <dbReference type="SAM" id="Phobius"/>
    </source>
</evidence>
<gene>
    <name evidence="5" type="ORF">Bm2589</name>
    <name evidence="5" type="ORF">BM_Bm2589</name>
</gene>
<feature type="domain" description="Fibronectin type-III" evidence="4">
    <location>
        <begin position="891"/>
        <end position="1003"/>
    </location>
</feature>
<keyword evidence="3" id="KW-1133">Transmembrane helix</keyword>
<evidence type="ECO:0000259" key="4">
    <source>
        <dbReference type="PROSITE" id="PS50853"/>
    </source>
</evidence>
<proteinExistence type="predicted"/>
<feature type="domain" description="Fibronectin type-III" evidence="4">
    <location>
        <begin position="607"/>
        <end position="697"/>
    </location>
</feature>
<feature type="domain" description="Fibronectin type-III" evidence="4">
    <location>
        <begin position="1007"/>
        <end position="1099"/>
    </location>
</feature>
<evidence type="ECO:0000313" key="5">
    <source>
        <dbReference type="EMBL" id="CTP81371.1"/>
    </source>
</evidence>
<dbReference type="SMART" id="SM00060">
    <property type="entry name" value="FN3"/>
    <property type="match status" value="8"/>
</dbReference>
<feature type="domain" description="Fibronectin type-III" evidence="4">
    <location>
        <begin position="399"/>
        <end position="509"/>
    </location>
</feature>
<feature type="region of interest" description="Disordered" evidence="2">
    <location>
        <begin position="1"/>
        <end position="51"/>
    </location>
</feature>
<evidence type="ECO:0000256" key="2">
    <source>
        <dbReference type="SAM" id="MobiDB-lite"/>
    </source>
</evidence>
<dbReference type="InterPro" id="IPR013783">
    <property type="entry name" value="Ig-like_fold"/>
</dbReference>
<dbReference type="InterPro" id="IPR050964">
    <property type="entry name" value="Striated_Muscle_Regulatory"/>
</dbReference>
<organism evidence="5">
    <name type="scientific">Brugia malayi</name>
    <name type="common">Filarial nematode worm</name>
    <dbReference type="NCBI Taxonomy" id="6279"/>
    <lineage>
        <taxon>Eukaryota</taxon>
        <taxon>Metazoa</taxon>
        <taxon>Ecdysozoa</taxon>
        <taxon>Nematoda</taxon>
        <taxon>Chromadorea</taxon>
        <taxon>Rhabditida</taxon>
        <taxon>Spirurina</taxon>
        <taxon>Spiruromorpha</taxon>
        <taxon>Filarioidea</taxon>
        <taxon>Onchocercidae</taxon>
        <taxon>Brugia</taxon>
    </lineage>
</organism>
<evidence type="ECO:0000256" key="1">
    <source>
        <dbReference type="ARBA" id="ARBA00022737"/>
    </source>
</evidence>
<feature type="transmembrane region" description="Helical" evidence="3">
    <location>
        <begin position="1340"/>
        <end position="1364"/>
    </location>
</feature>
<sequence length="1371" mass="149683">MRHGKGDGGANTIMTTTYSVHPPGATASRGLLSHHHHSHSPHHQQRRHQTPSLDSFRTATTIISPSSLQRIVNGIDGTATTATPPAAIGIIPPPAPPFDTFAAPNPAIAALNGTICRPSSSDCGGSSSGLGGMTKTDIISSDESSLASDAPVGVRNAWVIPHPVLLNNTVSSMFMSCNTVPTSSTSPTPMFFDHVRGNINVTQRAPTSIGSNDLFVHVQTGETLSIVIGNDVQHISGPATVRMVNQAGMSPSALPLHVPPGHMVQQMVDEQGVLRHLILSPEATPGSRLIPTVPPPATITANTPLHNSNAPLKPFAHNSPSPPIVPPYPPPTVPYPLHNNTDFSEDNLRKTWIPHGKKFDGPHVVQVPTNNADDHEQSQSGASANEEEEWERLTEMLSRMQSPQILRVAAKEADIAWQELDTSEASAPGGPFPQIDASEFTYDIVLFESVGRIVSSYRCEPDSGNRVRLCRLRPNTEYYVQLRASLEERGLQGNPSTAVKFRTLTTVPESPHPPRLVSRTHNSVIVSWRSAIDNGSPITCYRLELASSGQREEENYETVYEGLAEQFKIKGLAPSTRYRVRLTATNSDGDSQPSAAIIVCTSALSHPPKQPHCPQLVSLSAKCIKLSWNTQPQHYYTLEMCDTRTNEYSVVCERSQLSSFSVSDIINNHQYQFRLIAHNDAGDSEPSEALTVRTPSSPSGSPPPTPSRPHVISNNEACLEIGWKTGRLNEKDLAFVLEGSSDEKSWTMIYKGTAISTQIHNPEMRAFRVASLKKQLQSGWSDTLRVRREEKQRLVTVPGQCAAPTITEISKGCLRVQWNPPDSVMSSIIYQLHRVNLQPSSIIYQGEATMFDLSNCAPGEEMEVQVRAVSISFDGKRLEGEWSRVAVGRTAAQPPSPPIDIHVDADNVLHWSPPNSTNGAPILEYIVERILVLSSSTSKSKGDNDQTTSANCGWTVKRESAEVLSISVADGQPGCKYQLSVSAVNSGGTSVPSECIYVSIPPRSPAAPLNFHALPQGCRQLQASWRAPCCNGSEIFEYNICVLDDSSGNEVRMIQQEASVCECVIDSLEAGHTYRLSVYGVNAIGIGDPSWTTATTLAPPPQPPSLLCSEAGPNYLKLKWKPNGNSSALTTTQYYYYLEKENDNGKFSPIYEGDNRYAKVRNLNESTKYRFRIRCSSRVSGAGPWSSPFEFSTEQLPPPTIRSAPTVTEVASGSFQVEWSPVRISSANSKESLLYRLQVASRSSVERSNNIWKTAYEGMSTSYSLSTSESVQLRVQCVRIRDGIESVSAPSAIQFATPSLAVIPRKKTLEVTEQEMLAIRAQDISNVQWIQYHILSDKHYAFVILLLFAGIAFGVALILDALLFEQSNRDM</sequence>
<feature type="domain" description="Fibronectin type-III" evidence="4">
    <location>
        <begin position="1100"/>
        <end position="1196"/>
    </location>
</feature>
<dbReference type="OMA" id="FIMEGSC"/>
<reference evidence="5" key="1">
    <citation type="journal article" date="2007" name="Science">
        <title>Draft genome of the filarial nematode parasite Brugia malayi.</title>
        <authorList>
            <person name="Ghedin E."/>
            <person name="Wang S."/>
            <person name="Spiro D."/>
            <person name="Caler E."/>
            <person name="Zhao Q."/>
            <person name="Crabtree J."/>
            <person name="Allen J.E."/>
            <person name="Delcher A.L."/>
            <person name="Guiliano D.B."/>
            <person name="Miranda-Saavedra D."/>
            <person name="Angiuoli S.V."/>
            <person name="Creasy T."/>
            <person name="Amedeo P."/>
            <person name="Haas B."/>
            <person name="El-Sayed N.M."/>
            <person name="Wortman J.R."/>
            <person name="Feldblyum T."/>
            <person name="Tallon L."/>
            <person name="Schatz M."/>
            <person name="Shumway M."/>
            <person name="Koo H."/>
            <person name="Salzberg S.L."/>
            <person name="Schobel S."/>
            <person name="Pertea M."/>
            <person name="Pop M."/>
            <person name="White O."/>
            <person name="Barton G.J."/>
            <person name="Carlow C.K."/>
            <person name="Crawford M.J."/>
            <person name="Daub J."/>
            <person name="Dimmic M.W."/>
            <person name="Estes C.F."/>
            <person name="Foster J.M."/>
            <person name="Ganatra M."/>
            <person name="Gregory W.F."/>
            <person name="Johnson N.M."/>
            <person name="Jin J."/>
            <person name="Komuniecki R."/>
            <person name="Korf I."/>
            <person name="Kumar S."/>
            <person name="Laney S."/>
            <person name="Li B.W."/>
            <person name="Li W."/>
            <person name="Lindblom T.H."/>
            <person name="Lustigman S."/>
            <person name="Ma D."/>
            <person name="Maina C.V."/>
            <person name="Martin D.M."/>
            <person name="McCarter J.P."/>
            <person name="McReynolds L."/>
            <person name="Mitreva M."/>
            <person name="Nutman T.B."/>
            <person name="Parkinson J."/>
            <person name="Peregrin-Alvarez J.M."/>
            <person name="Poole C."/>
            <person name="Ren Q."/>
            <person name="Saunders L."/>
            <person name="Sluder A.E."/>
            <person name="Smith K."/>
            <person name="Stanke M."/>
            <person name="Unnasch T.R."/>
            <person name="Ware J."/>
            <person name="Wei A.D."/>
            <person name="Weil G."/>
            <person name="Williams D.J."/>
            <person name="Zhang Y."/>
            <person name="Williams S.A."/>
            <person name="Fraser-Liggett C."/>
            <person name="Slatko B."/>
            <person name="Blaxter M.L."/>
            <person name="Scott A.L."/>
        </authorList>
    </citation>
    <scope>NUCLEOTIDE SEQUENCE</scope>
    <source>
        <strain evidence="5">FR3</strain>
    </source>
</reference>
<dbReference type="PANTHER" id="PTHR13817:SF73">
    <property type="entry name" value="FIBRONECTIN TYPE-III DOMAIN-CONTAINING PROTEIN"/>
    <property type="match status" value="1"/>
</dbReference>
<feature type="domain" description="Fibronectin type-III" evidence="4">
    <location>
        <begin position="510"/>
        <end position="604"/>
    </location>
</feature>
<dbReference type="PANTHER" id="PTHR13817">
    <property type="entry name" value="TITIN"/>
    <property type="match status" value="1"/>
</dbReference>
<keyword evidence="1" id="KW-0677">Repeat</keyword>
<protein>
    <submittedName>
        <fullName evidence="5">Bm2589</fullName>
    </submittedName>
</protein>
<keyword evidence="3" id="KW-0812">Transmembrane</keyword>
<dbReference type="Gene3D" id="2.60.40.10">
    <property type="entry name" value="Immunoglobulins"/>
    <property type="match status" value="8"/>
</dbReference>
<dbReference type="CDD" id="cd00063">
    <property type="entry name" value="FN3"/>
    <property type="match status" value="6"/>
</dbReference>
<dbReference type="InterPro" id="IPR036116">
    <property type="entry name" value="FN3_sf"/>
</dbReference>
<keyword evidence="3" id="KW-0472">Membrane</keyword>
<dbReference type="Pfam" id="PF00041">
    <property type="entry name" value="fn3"/>
    <property type="match status" value="3"/>
</dbReference>
<dbReference type="EMBL" id="LN856979">
    <property type="protein sequence ID" value="CTP81371.1"/>
    <property type="molecule type" value="Genomic_DNA"/>
</dbReference>
<accession>A0A0I9N5V6</accession>
<reference evidence="5" key="2">
    <citation type="submission" date="2012-12" db="EMBL/GenBank/DDBJ databases">
        <authorList>
            <person name="Gao Y.W."/>
            <person name="Fan S.T."/>
            <person name="Sun H.T."/>
            <person name="Wang Z."/>
            <person name="Gao X.L."/>
            <person name="Li Y.G."/>
            <person name="Wang T.C."/>
            <person name="Zhang K."/>
            <person name="Xu W.W."/>
            <person name="Yu Z.J."/>
            <person name="Xia X.Z."/>
        </authorList>
    </citation>
    <scope>NUCLEOTIDE SEQUENCE</scope>
    <source>
        <strain evidence="5">FR3</strain>
    </source>
</reference>
<name>A0A0I9N5V6_BRUMA</name>
<dbReference type="PROSITE" id="PS50853">
    <property type="entry name" value="FN3"/>
    <property type="match status" value="7"/>
</dbReference>
<dbReference type="InterPro" id="IPR003961">
    <property type="entry name" value="FN3_dom"/>
</dbReference>
<dbReference type="SUPFAM" id="SSF49265">
    <property type="entry name" value="Fibronectin type III"/>
    <property type="match status" value="4"/>
</dbReference>
<feature type="region of interest" description="Disordered" evidence="2">
    <location>
        <begin position="684"/>
        <end position="712"/>
    </location>
</feature>
<feature type="region of interest" description="Disordered" evidence="2">
    <location>
        <begin position="367"/>
        <end position="390"/>
    </location>
</feature>
<feature type="domain" description="Fibronectin type-III" evidence="4">
    <location>
        <begin position="800"/>
        <end position="888"/>
    </location>
</feature>
<feature type="compositionally biased region" description="Basic residues" evidence="2">
    <location>
        <begin position="32"/>
        <end position="49"/>
    </location>
</feature>